<sequence length="322" mass="33592">MLVDRAVVTWRGDKSQPTRGRAPVVAAGGRRFRRIRNVLGCAALAVALVAGCTTDRSEDSASSEPSITEAAARTDQKGLSLILPGTLAASYAELAAGVRGKLGMAIMPVGGEQAITFGEWTSGPAWSTMKVPLTIAALRRSPGSSSYAASAAITQSDNAAADVLWQSLGTPQEAAQAVQAVLREGGDNKTVVPATRTRSEHSAFGQAEWSLTDQVRFASRLPCLPQTDRVTSLMEQVIASQRWGLGELGGAEFKGGWGPDVSGNYLVRQFGVIDVPSGQIAIAIAVQPESGSFSDGMNVLDKLATVVSEHLDELSGGRCPAA</sequence>
<evidence type="ECO:0000313" key="2">
    <source>
        <dbReference type="Proteomes" id="UP001317870"/>
    </source>
</evidence>
<dbReference type="EMBL" id="AP026978">
    <property type="protein sequence ID" value="BDT98345.1"/>
    <property type="molecule type" value="Genomic_DNA"/>
</dbReference>
<keyword evidence="2" id="KW-1185">Reference proteome</keyword>
<organism evidence="1 2">
    <name type="scientific">Nocardia sputorum</name>
    <dbReference type="NCBI Taxonomy" id="2984338"/>
    <lineage>
        <taxon>Bacteria</taxon>
        <taxon>Bacillati</taxon>
        <taxon>Actinomycetota</taxon>
        <taxon>Actinomycetes</taxon>
        <taxon>Mycobacteriales</taxon>
        <taxon>Nocardiaceae</taxon>
        <taxon>Nocardia</taxon>
    </lineage>
</organism>
<dbReference type="Proteomes" id="UP001317870">
    <property type="component" value="Chromosome"/>
</dbReference>
<dbReference type="InterPro" id="IPR012338">
    <property type="entry name" value="Beta-lactam/transpept-like"/>
</dbReference>
<name>A0ABM8CTR3_9NOCA</name>
<protein>
    <recommendedName>
        <fullName evidence="3">Serine hydrolase</fullName>
    </recommendedName>
</protein>
<gene>
    <name evidence="1" type="ORF">IFM12276_13740</name>
</gene>
<evidence type="ECO:0008006" key="3">
    <source>
        <dbReference type="Google" id="ProtNLM"/>
    </source>
</evidence>
<reference evidence="1 2" key="1">
    <citation type="submission" date="2022-11" db="EMBL/GenBank/DDBJ databases">
        <title>Genome Sequencing of Nocardia sp. ON39_IFM12276 and assembly.</title>
        <authorList>
            <person name="Shimojima M."/>
            <person name="Toyokawa M."/>
            <person name="Uesaka K."/>
        </authorList>
    </citation>
    <scope>NUCLEOTIDE SEQUENCE [LARGE SCALE GENOMIC DNA]</scope>
    <source>
        <strain evidence="1 2">IFM 12276</strain>
    </source>
</reference>
<accession>A0ABM8CTR3</accession>
<proteinExistence type="predicted"/>
<evidence type="ECO:0000313" key="1">
    <source>
        <dbReference type="EMBL" id="BDT98345.1"/>
    </source>
</evidence>
<dbReference type="SUPFAM" id="SSF56601">
    <property type="entry name" value="beta-lactamase/transpeptidase-like"/>
    <property type="match status" value="1"/>
</dbReference>
<dbReference type="Gene3D" id="3.40.710.10">
    <property type="entry name" value="DD-peptidase/beta-lactamase superfamily"/>
    <property type="match status" value="1"/>
</dbReference>